<reference evidence="1" key="1">
    <citation type="submission" date="2022-08" db="EMBL/GenBank/DDBJ databases">
        <title>Novel sulphate-reducing endosymbionts in the free-living metamonad Anaeramoeba.</title>
        <authorList>
            <person name="Jerlstrom-Hultqvist J."/>
            <person name="Cepicka I."/>
            <person name="Gallot-Lavallee L."/>
            <person name="Salas-Leiva D."/>
            <person name="Curtis B.A."/>
            <person name="Zahonova K."/>
            <person name="Pipaliya S."/>
            <person name="Dacks J."/>
            <person name="Roger A.J."/>
        </authorList>
    </citation>
    <scope>NUCLEOTIDE SEQUENCE</scope>
    <source>
        <strain evidence="1">Busselton2</strain>
    </source>
</reference>
<organism evidence="1 2">
    <name type="scientific">Anaeramoeba flamelloides</name>
    <dbReference type="NCBI Taxonomy" id="1746091"/>
    <lineage>
        <taxon>Eukaryota</taxon>
        <taxon>Metamonada</taxon>
        <taxon>Anaeramoebidae</taxon>
        <taxon>Anaeramoeba</taxon>
    </lineage>
</organism>
<name>A0AAV7ZIU8_9EUKA</name>
<evidence type="ECO:0000313" key="1">
    <source>
        <dbReference type="EMBL" id="KAJ3441628.1"/>
    </source>
</evidence>
<protein>
    <submittedName>
        <fullName evidence="1">Uncharacterized protein</fullName>
    </submittedName>
</protein>
<evidence type="ECO:0000313" key="2">
    <source>
        <dbReference type="Proteomes" id="UP001146793"/>
    </source>
</evidence>
<dbReference type="AlphaFoldDB" id="A0AAV7ZIU8"/>
<sequence length="206" mass="24485">MYYSTKHNLENSWVNTHKQKQINLNSKFLKNFPLTSIEALNILFLNQLDYKSLCGTLTLTKILSQKRKNCKEEGNKQKTNLVQFRPNKTKKNHTTFVKDIKKEQEYTYDQLRIFLNNKPSPLWFQRLVAFTKYDKTLITGFPQCFKTGANIIISKNLFIIYQQMLSKCSYKNLQRGVINFFERNGFRKLMNRDRKIMVFVKSGNKN</sequence>
<dbReference type="EMBL" id="JANTQA010000029">
    <property type="protein sequence ID" value="KAJ3441628.1"/>
    <property type="molecule type" value="Genomic_DNA"/>
</dbReference>
<dbReference type="Proteomes" id="UP001146793">
    <property type="component" value="Unassembled WGS sequence"/>
</dbReference>
<comment type="caution">
    <text evidence="1">The sequence shown here is derived from an EMBL/GenBank/DDBJ whole genome shotgun (WGS) entry which is preliminary data.</text>
</comment>
<proteinExistence type="predicted"/>
<gene>
    <name evidence="1" type="ORF">M0812_13641</name>
</gene>
<accession>A0AAV7ZIU8</accession>